<name>A0AC58RWE4_TOBAC</name>
<proteinExistence type="predicted"/>
<gene>
    <name evidence="2" type="primary">LOC142163813</name>
</gene>
<keyword evidence="1" id="KW-1185">Reference proteome</keyword>
<reference evidence="2" key="2">
    <citation type="submission" date="2025-08" db="UniProtKB">
        <authorList>
            <consortium name="RefSeq"/>
        </authorList>
    </citation>
    <scope>IDENTIFICATION</scope>
    <source>
        <tissue evidence="2">Leaf</tissue>
    </source>
</reference>
<dbReference type="Proteomes" id="UP000790787">
    <property type="component" value="Chromosome 9"/>
</dbReference>
<accession>A0AC58RWE4</accession>
<protein>
    <submittedName>
        <fullName evidence="2">Uncharacterized protein LOC142163813</fullName>
    </submittedName>
</protein>
<organism evidence="1 2">
    <name type="scientific">Nicotiana tabacum</name>
    <name type="common">Common tobacco</name>
    <dbReference type="NCBI Taxonomy" id="4097"/>
    <lineage>
        <taxon>Eukaryota</taxon>
        <taxon>Viridiplantae</taxon>
        <taxon>Streptophyta</taxon>
        <taxon>Embryophyta</taxon>
        <taxon>Tracheophyta</taxon>
        <taxon>Spermatophyta</taxon>
        <taxon>Magnoliopsida</taxon>
        <taxon>eudicotyledons</taxon>
        <taxon>Gunneridae</taxon>
        <taxon>Pentapetalae</taxon>
        <taxon>asterids</taxon>
        <taxon>lamiids</taxon>
        <taxon>Solanales</taxon>
        <taxon>Solanaceae</taxon>
        <taxon>Nicotianoideae</taxon>
        <taxon>Nicotianeae</taxon>
        <taxon>Nicotiana</taxon>
    </lineage>
</organism>
<reference evidence="1" key="1">
    <citation type="journal article" date="2014" name="Nat. Commun.">
        <title>The tobacco genome sequence and its comparison with those of tomato and potato.</title>
        <authorList>
            <person name="Sierro N."/>
            <person name="Battey J.N."/>
            <person name="Ouadi S."/>
            <person name="Bakaher N."/>
            <person name="Bovet L."/>
            <person name="Willig A."/>
            <person name="Goepfert S."/>
            <person name="Peitsch M.C."/>
            <person name="Ivanov N.V."/>
        </authorList>
    </citation>
    <scope>NUCLEOTIDE SEQUENCE [LARGE SCALE GENOMIC DNA]</scope>
</reference>
<sequence>MTVVKKEDNELIPTRTITGWRMCIDYRRLNDATRKYHFPLPFIDLMLEKVVGHGCYYFLDVYSDYNQIPIAPEDVEKTTFTLPSSIFAYMRMPFGLCNSLATFQRCMMSIFSYLNRKCLEIFMDDFTLFGDDFEDCLKNLELVLERCETTHLILNREKWHFMVKEGIVRGHKVTAHGIEVDRAKVDVIARLPPPTFVKSIRSFLRHGGFYRRFIKNFSSITKPLTALIAKDVEFVFTVECLRAFELIKEKLVSAPIMVTSDLSQTFEIMCDTSDVVVGAVLGQRKDKMFRPIYYASRTLNDDQVNYTTTEKEFFVVVFAFDKCVPEGEMASILYHCHDRAAGGHYGGNRIATKVMGAGFYWPTLYKDARAYVAACDMCQREGNISKRDEMPLNSILTVSASRKDWSVKLDEALWACRTAFEMTVGTSPFKLLYGKSCNLPVEIEHKVYWAIKMLNLDLSLAGEHMLVQMNELEKFRLDTYKNARIYKEKTKRWHDRLIKTKEFHEGDKVLLYNSRLRLFPEKFKSRWIGLYVVKHVSPYDAIEIQDKEGNEGFKVQCLAVLENVLTQVPPRLPLVAVEENLAGSAFTDQKKLLRHKRMAENIIIDKVIGESGSSNSNATAQSQSVQSTLRRQRKKRSPEWDHFDQIIDSEGNQKGVCKHCKREYFADTKVNGTKSLLTHMTNCKKIPLDVAQSQSKLAFQPVPGGNKGDIAVVP</sequence>
<evidence type="ECO:0000313" key="2">
    <source>
        <dbReference type="RefSeq" id="XP_075077059.1"/>
    </source>
</evidence>
<dbReference type="RefSeq" id="XP_075077059.1">
    <property type="nucleotide sequence ID" value="XM_075220958.1"/>
</dbReference>
<evidence type="ECO:0000313" key="1">
    <source>
        <dbReference type="Proteomes" id="UP000790787"/>
    </source>
</evidence>